<comment type="caution">
    <text evidence="1">The sequence shown here is derived from an EMBL/GenBank/DDBJ whole genome shotgun (WGS) entry which is preliminary data.</text>
</comment>
<keyword evidence="2" id="KW-1185">Reference proteome</keyword>
<dbReference type="AlphaFoldDB" id="A0A2B7WXF4"/>
<gene>
    <name evidence="1" type="ORF">AJ80_09041</name>
</gene>
<proteinExistence type="predicted"/>
<name>A0A2B7WXF4_POLH7</name>
<reference evidence="1 2" key="1">
    <citation type="submission" date="2017-10" db="EMBL/GenBank/DDBJ databases">
        <title>Comparative genomics in systemic dimorphic fungi from Ajellomycetaceae.</title>
        <authorList>
            <person name="Munoz J.F."/>
            <person name="Mcewen J.G."/>
            <person name="Clay O.K."/>
            <person name="Cuomo C.A."/>
        </authorList>
    </citation>
    <scope>NUCLEOTIDE SEQUENCE [LARGE SCALE GENOMIC DNA]</scope>
    <source>
        <strain evidence="1 2">UAMH7299</strain>
    </source>
</reference>
<dbReference type="EMBL" id="PDNA01000239">
    <property type="protein sequence ID" value="PGH01257.1"/>
    <property type="molecule type" value="Genomic_DNA"/>
</dbReference>
<dbReference type="OrthoDB" id="10003767at2759"/>
<organism evidence="1 2">
    <name type="scientific">Polytolypa hystricis (strain UAMH7299)</name>
    <dbReference type="NCBI Taxonomy" id="1447883"/>
    <lineage>
        <taxon>Eukaryota</taxon>
        <taxon>Fungi</taxon>
        <taxon>Dikarya</taxon>
        <taxon>Ascomycota</taxon>
        <taxon>Pezizomycotina</taxon>
        <taxon>Eurotiomycetes</taxon>
        <taxon>Eurotiomycetidae</taxon>
        <taxon>Onygenales</taxon>
        <taxon>Onygenales incertae sedis</taxon>
        <taxon>Polytolypa</taxon>
    </lineage>
</organism>
<dbReference type="Proteomes" id="UP000224634">
    <property type="component" value="Unassembled WGS sequence"/>
</dbReference>
<protein>
    <submittedName>
        <fullName evidence="1">Uncharacterized protein</fullName>
    </submittedName>
</protein>
<sequence length="174" mass="20000">MIAWRSLVRDKNPAQYRAIKFQQSASGNLLHVSRRIFEVGEAHFCALLLDLRDEWEDAGIPRFPLKFSDAQVTAIEADVEHAELGVRILKTVEQRLGVLWPEKGIMEHENYDDAKLALRRVKADLIAEYAVAHPGWDSAAFERLWPFDDYIFRVITPRRGALMCMYDTVVLMVA</sequence>
<dbReference type="STRING" id="1447883.A0A2B7WXF4"/>
<evidence type="ECO:0000313" key="2">
    <source>
        <dbReference type="Proteomes" id="UP000224634"/>
    </source>
</evidence>
<accession>A0A2B7WXF4</accession>
<evidence type="ECO:0000313" key="1">
    <source>
        <dbReference type="EMBL" id="PGH01257.1"/>
    </source>
</evidence>